<organism evidence="3 4">
    <name type="scientific">Stylonychia lemnae</name>
    <name type="common">Ciliate</name>
    <dbReference type="NCBI Taxonomy" id="5949"/>
    <lineage>
        <taxon>Eukaryota</taxon>
        <taxon>Sar</taxon>
        <taxon>Alveolata</taxon>
        <taxon>Ciliophora</taxon>
        <taxon>Intramacronucleata</taxon>
        <taxon>Spirotrichea</taxon>
        <taxon>Stichotrichia</taxon>
        <taxon>Sporadotrichida</taxon>
        <taxon>Oxytrichidae</taxon>
        <taxon>Stylonychinae</taxon>
        <taxon>Stylonychia</taxon>
    </lineage>
</organism>
<keyword evidence="1" id="KW-0999">Mitochondrion inner membrane</keyword>
<dbReference type="Proteomes" id="UP000039865">
    <property type="component" value="Unassembled WGS sequence"/>
</dbReference>
<dbReference type="Pfam" id="PF02953">
    <property type="entry name" value="zf-Tim10_DDP"/>
    <property type="match status" value="1"/>
</dbReference>
<keyword evidence="1" id="KW-0472">Membrane</keyword>
<evidence type="ECO:0000256" key="1">
    <source>
        <dbReference type="RuleBase" id="RU367043"/>
    </source>
</evidence>
<feature type="domain" description="Tim10-like" evidence="2">
    <location>
        <begin position="11"/>
        <end position="68"/>
    </location>
</feature>
<proteinExistence type="inferred from homology"/>
<gene>
    <name evidence="3" type="primary">Contig17045.g18152</name>
    <name evidence="3" type="ORF">STYLEM_8793</name>
</gene>
<keyword evidence="1" id="KW-0496">Mitochondrion</keyword>
<keyword evidence="1" id="KW-0653">Protein transport</keyword>
<comment type="similarity">
    <text evidence="1">Belongs to the small Tim family.</text>
</comment>
<dbReference type="InterPro" id="IPR004217">
    <property type="entry name" value="Tim10-like"/>
</dbReference>
<dbReference type="AlphaFoldDB" id="A0A078AD83"/>
<keyword evidence="1" id="KW-0813">Transport</keyword>
<dbReference type="InParanoid" id="A0A078AD83"/>
<name>A0A078AD83_STYLE</name>
<dbReference type="OrthoDB" id="1551503at2759"/>
<keyword evidence="1" id="KW-0143">Chaperone</keyword>
<dbReference type="InterPro" id="IPR035427">
    <property type="entry name" value="Tim10-like_dom_sf"/>
</dbReference>
<dbReference type="Gene3D" id="1.10.287.810">
    <property type="entry name" value="Mitochondrial import inner membrane translocase subunit tim13 like domains"/>
    <property type="match status" value="1"/>
</dbReference>
<comment type="subcellular location">
    <subcellularLocation>
        <location evidence="1">Mitochondrion inner membrane</location>
        <topology evidence="1">Peripheral membrane protein</topology>
        <orientation evidence="1">Intermembrane side</orientation>
    </subcellularLocation>
</comment>
<dbReference type="SUPFAM" id="SSF144122">
    <property type="entry name" value="Tim10-like"/>
    <property type="match status" value="1"/>
</dbReference>
<evidence type="ECO:0000313" key="3">
    <source>
        <dbReference type="EMBL" id="CDW79801.1"/>
    </source>
</evidence>
<protein>
    <recommendedName>
        <fullName evidence="1">Mitochondrial import inner membrane translocase subunit</fullName>
    </recommendedName>
</protein>
<dbReference type="GO" id="GO:0015031">
    <property type="term" value="P:protein transport"/>
    <property type="evidence" value="ECO:0007669"/>
    <property type="project" value="UniProtKB-KW"/>
</dbReference>
<comment type="subunit">
    <text evidence="1">Heterohexamer.</text>
</comment>
<evidence type="ECO:0000259" key="2">
    <source>
        <dbReference type="Pfam" id="PF02953"/>
    </source>
</evidence>
<dbReference type="GO" id="GO:0005743">
    <property type="term" value="C:mitochondrial inner membrane"/>
    <property type="evidence" value="ECO:0007669"/>
    <property type="project" value="UniProtKB-SubCell"/>
</dbReference>
<keyword evidence="1" id="KW-0811">Translocation</keyword>
<comment type="domain">
    <text evidence="1">The twin CX3C motif contains 4 conserved Cys residues that form 2 disulfide bonds in the mitochondrial intermembrane space.</text>
</comment>
<keyword evidence="1" id="KW-1015">Disulfide bond</keyword>
<reference evidence="3 4" key="1">
    <citation type="submission" date="2014-06" db="EMBL/GenBank/DDBJ databases">
        <authorList>
            <person name="Swart Estienne"/>
        </authorList>
    </citation>
    <scope>NUCLEOTIDE SEQUENCE [LARGE SCALE GENOMIC DNA]</scope>
    <source>
        <strain evidence="3 4">130c</strain>
    </source>
</reference>
<evidence type="ECO:0000313" key="4">
    <source>
        <dbReference type="Proteomes" id="UP000039865"/>
    </source>
</evidence>
<comment type="function">
    <text evidence="1">Mitochondrial intermembrane chaperone that participates in the import and insertion of some multi-pass transmembrane proteins into the mitochondrial inner membrane. Also required for the transfer of beta-barrel precursors from the TOM complex to the sorting and assembly machinery (SAM complex) of the outer membrane. Acts as a chaperone-like protein that protects the hydrophobic precursors from aggregation and guide them through the mitochondrial intermembrane space.</text>
</comment>
<accession>A0A078AD83</accession>
<sequence>MSLGGQGQYDEMAQLASMHMMMGIMKSCFGDCINDFKTNDLGQNEKNCLQNCAKRMAGTYEVVAQAQQQMGARGGMGQF</sequence>
<keyword evidence="4" id="KW-1185">Reference proteome</keyword>
<dbReference type="EMBL" id="CCKQ01008353">
    <property type="protein sequence ID" value="CDW79801.1"/>
    <property type="molecule type" value="Genomic_DNA"/>
</dbReference>